<evidence type="ECO:0000256" key="1">
    <source>
        <dbReference type="ARBA" id="ARBA00001946"/>
    </source>
</evidence>
<keyword evidence="2" id="KW-0479">Metal-binding</keyword>
<dbReference type="PANTHER" id="PTHR22573">
    <property type="entry name" value="PHOSPHOHEXOMUTASE FAMILY MEMBER"/>
    <property type="match status" value="1"/>
</dbReference>
<dbReference type="OrthoDB" id="1740920at2759"/>
<dbReference type="PANTHER" id="PTHR22573:SF59">
    <property type="entry name" value="PHOSPHOGLUCOMUTASE, CHLOROPLASTIC"/>
    <property type="match status" value="1"/>
</dbReference>
<dbReference type="RefSeq" id="XP_029117903.1">
    <property type="nucleotide sequence ID" value="XM_029262070.1"/>
</dbReference>
<protein>
    <submittedName>
        <fullName evidence="8">Phosphoglucomutase, chloroplastic</fullName>
    </submittedName>
</protein>
<dbReference type="GO" id="GO:0004614">
    <property type="term" value="F:phosphoglucomutase activity"/>
    <property type="evidence" value="ECO:0007669"/>
    <property type="project" value="InterPro"/>
</dbReference>
<evidence type="ECO:0000256" key="5">
    <source>
        <dbReference type="ARBA" id="ARBA00023277"/>
    </source>
</evidence>
<feature type="transmembrane region" description="Helical" evidence="6">
    <location>
        <begin position="7"/>
        <end position="26"/>
    </location>
</feature>
<reference evidence="8" key="1">
    <citation type="submission" date="2025-08" db="UniProtKB">
        <authorList>
            <consortium name="RefSeq"/>
        </authorList>
    </citation>
    <scope>IDENTIFICATION</scope>
</reference>
<accession>A0A8N4EYR5</accession>
<evidence type="ECO:0000256" key="4">
    <source>
        <dbReference type="ARBA" id="ARBA00023235"/>
    </source>
</evidence>
<comment type="cofactor">
    <cofactor evidence="1">
        <name>Mg(2+)</name>
        <dbReference type="ChEBI" id="CHEBI:18420"/>
    </cofactor>
</comment>
<evidence type="ECO:0000256" key="2">
    <source>
        <dbReference type="ARBA" id="ARBA00022723"/>
    </source>
</evidence>
<name>A0A8N4EYR5_ELAGV</name>
<proteinExistence type="predicted"/>
<dbReference type="InterPro" id="IPR045244">
    <property type="entry name" value="PGM"/>
</dbReference>
<dbReference type="GO" id="GO:0046872">
    <property type="term" value="F:metal ion binding"/>
    <property type="evidence" value="ECO:0007669"/>
    <property type="project" value="UniProtKB-KW"/>
</dbReference>
<dbReference type="AlphaFoldDB" id="A0A8N4EYR5"/>
<dbReference type="InterPro" id="IPR016055">
    <property type="entry name" value="A-D-PHexomutase_a/b/a-I/II/III"/>
</dbReference>
<keyword evidence="7" id="KW-1185">Reference proteome</keyword>
<gene>
    <name evidence="8" type="primary">LOC105035847</name>
</gene>
<evidence type="ECO:0000256" key="3">
    <source>
        <dbReference type="ARBA" id="ARBA00022842"/>
    </source>
</evidence>
<sequence length="155" mass="17872">MHILWKYQLYVVTIGFILFSNFSLVLKDCIWNGVPLEDLGHGYPDPNLTYAKDLVSITYAENAPDLGAASDGLFWLGFLSLLTKTRTMVGEKLVSVADVAKEHWATYGWNFFSRYDYEVSLVVEFKMLNDVRYSNNDLKLMLLLFRNVKQMEPVK</sequence>
<dbReference type="GO" id="GO:0005829">
    <property type="term" value="C:cytosol"/>
    <property type="evidence" value="ECO:0007669"/>
    <property type="project" value="TreeGrafter"/>
</dbReference>
<keyword evidence="6" id="KW-0812">Transmembrane</keyword>
<keyword evidence="5" id="KW-0119">Carbohydrate metabolism</keyword>
<keyword evidence="6" id="KW-0472">Membrane</keyword>
<organism evidence="7 8">
    <name type="scientific">Elaeis guineensis var. tenera</name>
    <name type="common">Oil palm</name>
    <dbReference type="NCBI Taxonomy" id="51953"/>
    <lineage>
        <taxon>Eukaryota</taxon>
        <taxon>Viridiplantae</taxon>
        <taxon>Streptophyta</taxon>
        <taxon>Embryophyta</taxon>
        <taxon>Tracheophyta</taxon>
        <taxon>Spermatophyta</taxon>
        <taxon>Magnoliopsida</taxon>
        <taxon>Liliopsida</taxon>
        <taxon>Arecaceae</taxon>
        <taxon>Arecoideae</taxon>
        <taxon>Cocoseae</taxon>
        <taxon>Elaeidinae</taxon>
        <taxon>Elaeis</taxon>
    </lineage>
</organism>
<dbReference type="Gene3D" id="3.30.310.50">
    <property type="entry name" value="Alpha-D-phosphohexomutase, C-terminal domain"/>
    <property type="match status" value="1"/>
</dbReference>
<keyword evidence="6" id="KW-1133">Transmembrane helix</keyword>
<dbReference type="GO" id="GO:0005975">
    <property type="term" value="P:carbohydrate metabolic process"/>
    <property type="evidence" value="ECO:0007669"/>
    <property type="project" value="InterPro"/>
</dbReference>
<dbReference type="Proteomes" id="UP000504607">
    <property type="component" value="Unplaced"/>
</dbReference>
<keyword evidence="3" id="KW-0460">Magnesium</keyword>
<evidence type="ECO:0000313" key="7">
    <source>
        <dbReference type="Proteomes" id="UP000504607"/>
    </source>
</evidence>
<keyword evidence="4" id="KW-0413">Isomerase</keyword>
<dbReference type="Gene3D" id="3.40.120.10">
    <property type="entry name" value="Alpha-D-Glucose-1,6-Bisphosphate, subunit A, domain 3"/>
    <property type="match status" value="1"/>
</dbReference>
<evidence type="ECO:0000313" key="8">
    <source>
        <dbReference type="RefSeq" id="XP_029117903.1"/>
    </source>
</evidence>
<dbReference type="SUPFAM" id="SSF53738">
    <property type="entry name" value="Phosphoglucomutase, first 3 domains"/>
    <property type="match status" value="1"/>
</dbReference>
<evidence type="ECO:0000256" key="6">
    <source>
        <dbReference type="SAM" id="Phobius"/>
    </source>
</evidence>